<evidence type="ECO:0000256" key="1">
    <source>
        <dbReference type="SAM" id="MobiDB-lite"/>
    </source>
</evidence>
<dbReference type="EMBL" id="KN847482">
    <property type="protein sequence ID" value="KIX00811.1"/>
    <property type="molecule type" value="Genomic_DNA"/>
</dbReference>
<sequence length="300" mass="33382">MAQRLEKLERGEKEVISYRGRVGQSTPLQQFDEFGTKLTGDKMLVSKIMEGIGKARKLTIPPEGLESISSDEDEIVRLKDFVSLLSKMDHTGDSSGSRPLLMKNGPPPTLVIPITSFAILSACFGEYIPFRSRDSRKVEGFGEQQYLQPESDRKRKPGDDIQETETPETTDEDGVYQSARTGANESQADEARNEHLVASHNAVGKQEAEDASTHFDSELKIIEGAFCLLNSGKKNVGFEDEDDSLSLSEELALRQSRSKDDLEDIAKNFMRATETSMVRMDAYKDAKLCLVGNDSSKWDD</sequence>
<dbReference type="HOGENOM" id="CLU_927965_0_0_1"/>
<protein>
    <submittedName>
        <fullName evidence="2">Rhinocladiella mackenziei CBS 650.93 unplaced genomic scaffold supercont1.8, whole genome shotgun sequence</fullName>
    </submittedName>
</protein>
<evidence type="ECO:0000313" key="3">
    <source>
        <dbReference type="Proteomes" id="UP000053617"/>
    </source>
</evidence>
<dbReference type="VEuPathDB" id="FungiDB:Z518_09876"/>
<dbReference type="Proteomes" id="UP000053617">
    <property type="component" value="Unassembled WGS sequence"/>
</dbReference>
<feature type="compositionally biased region" description="Acidic residues" evidence="1">
    <location>
        <begin position="160"/>
        <end position="174"/>
    </location>
</feature>
<organism evidence="2 3">
    <name type="scientific">Rhinocladiella mackenziei CBS 650.93</name>
    <dbReference type="NCBI Taxonomy" id="1442369"/>
    <lineage>
        <taxon>Eukaryota</taxon>
        <taxon>Fungi</taxon>
        <taxon>Dikarya</taxon>
        <taxon>Ascomycota</taxon>
        <taxon>Pezizomycotina</taxon>
        <taxon>Eurotiomycetes</taxon>
        <taxon>Chaetothyriomycetidae</taxon>
        <taxon>Chaetothyriales</taxon>
        <taxon>Herpotrichiellaceae</taxon>
        <taxon>Rhinocladiella</taxon>
    </lineage>
</organism>
<dbReference type="GeneID" id="25297947"/>
<feature type="compositionally biased region" description="Basic and acidic residues" evidence="1">
    <location>
        <begin position="150"/>
        <end position="159"/>
    </location>
</feature>
<proteinExistence type="predicted"/>
<feature type="region of interest" description="Disordered" evidence="1">
    <location>
        <begin position="140"/>
        <end position="192"/>
    </location>
</feature>
<gene>
    <name evidence="2" type="ORF">Z518_09876</name>
</gene>
<keyword evidence="3" id="KW-1185">Reference proteome</keyword>
<name>A0A0D2IC24_9EURO</name>
<accession>A0A0D2IC24</accession>
<dbReference type="RefSeq" id="XP_013267947.1">
    <property type="nucleotide sequence ID" value="XM_013412493.1"/>
</dbReference>
<dbReference type="AlphaFoldDB" id="A0A0D2IC24"/>
<evidence type="ECO:0000313" key="2">
    <source>
        <dbReference type="EMBL" id="KIX00811.1"/>
    </source>
</evidence>
<reference evidence="2 3" key="1">
    <citation type="submission" date="2015-01" db="EMBL/GenBank/DDBJ databases">
        <title>The Genome Sequence of Rhinocladiella mackenzie CBS 650.93.</title>
        <authorList>
            <consortium name="The Broad Institute Genomics Platform"/>
            <person name="Cuomo C."/>
            <person name="de Hoog S."/>
            <person name="Gorbushina A."/>
            <person name="Stielow B."/>
            <person name="Teixiera M."/>
            <person name="Abouelleil A."/>
            <person name="Chapman S.B."/>
            <person name="Priest M."/>
            <person name="Young S.K."/>
            <person name="Wortman J."/>
            <person name="Nusbaum C."/>
            <person name="Birren B."/>
        </authorList>
    </citation>
    <scope>NUCLEOTIDE SEQUENCE [LARGE SCALE GENOMIC DNA]</scope>
    <source>
        <strain evidence="2 3">CBS 650.93</strain>
    </source>
</reference>